<dbReference type="OrthoDB" id="6498300at2759"/>
<evidence type="ECO:0000313" key="2">
    <source>
        <dbReference type="EMBL" id="KAF7495644.1"/>
    </source>
</evidence>
<sequence>NCSASNFWPCWPSFYRSFTLIIDLIVENAKISNQKQQSSSNRITSLDFSTLDLDDLHLSSSWTSILMMIYQSNNIPSTLIAIQVIKVLIARMKSDRKLSNDNADAKDADEINEDLSAKADTDNPFFNSDNEWETLHFDEENLSFLAKQLEDLFLLDLLLKSVSKDSNETNDDRKSSSSASSKNKDSISLSFILTNGPGIVSEIVARWAVYHNIEPDLLLDSKHCSESSKQDDSMAEKDLHEKDGIECAAIAAYKLEHLNAQSTLIEVLDHVRRCFPNCLDSDILLINCFWELLLQWNTEPLLKTKELSRALTYLVKVSSSVLRHNIASMSWRLFVQKRFATLCGLIEKMGKKPKDRISRKELEMDENDLESFCEFCTNLIDFMIRTSACSETDAVPLFTIDDWWQSFNSLSFNSSSIQTQNIQSLSSWPSNAPLALIAMHQKTANIDLLIEYYHLSQCIQFAVIFSLRNVRPFALFSSTVRGYFFQESLQSFIIDQQENAKGVALSSDPVLYESRMKFLSNVIVGIIQTLPINNVKDAENQLDLQIRQNLYRTANKWFSLVQRMAREWNLDIDRIRFQYVHDLYLYGCDDLAKEVLGIVSDVQNLSRKLLLIAGQRILQLFNAKFASINEISFLPTNVLFWLKSIVTDPNCADNVPLSQTINLLEKISIHLNKNDDDLVNYRICEELLLAMKKIDDENN</sequence>
<organism evidence="2">
    <name type="scientific">Sarcoptes scabiei</name>
    <name type="common">Itch mite</name>
    <name type="synonym">Acarus scabiei</name>
    <dbReference type="NCBI Taxonomy" id="52283"/>
    <lineage>
        <taxon>Eukaryota</taxon>
        <taxon>Metazoa</taxon>
        <taxon>Ecdysozoa</taxon>
        <taxon>Arthropoda</taxon>
        <taxon>Chelicerata</taxon>
        <taxon>Arachnida</taxon>
        <taxon>Acari</taxon>
        <taxon>Acariformes</taxon>
        <taxon>Sarcoptiformes</taxon>
        <taxon>Astigmata</taxon>
        <taxon>Psoroptidia</taxon>
        <taxon>Sarcoptoidea</taxon>
        <taxon>Sarcoptidae</taxon>
        <taxon>Sarcoptinae</taxon>
        <taxon>Sarcoptes</taxon>
    </lineage>
</organism>
<name>A0A834VHJ8_SARSC</name>
<dbReference type="EMBL" id="WVUK01000047">
    <property type="protein sequence ID" value="KAF7495644.1"/>
    <property type="molecule type" value="Genomic_DNA"/>
</dbReference>
<evidence type="ECO:0000313" key="3">
    <source>
        <dbReference type="EnsemblMetazoa" id="KAF7495644.1"/>
    </source>
</evidence>
<dbReference type="Pfam" id="PF14656">
    <property type="entry name" value="RAB3GAP2_C"/>
    <property type="match status" value="1"/>
</dbReference>
<proteinExistence type="predicted"/>
<reference evidence="3" key="3">
    <citation type="submission" date="2022-06" db="UniProtKB">
        <authorList>
            <consortium name="EnsemblMetazoa"/>
        </authorList>
    </citation>
    <scope>IDENTIFICATION</scope>
</reference>
<reference evidence="2" key="2">
    <citation type="submission" date="2020-01" db="EMBL/GenBank/DDBJ databases">
        <authorList>
            <person name="Korhonen P.K.K."/>
            <person name="Guangxu M.G."/>
            <person name="Wang T.W."/>
            <person name="Stroehlein A.J.S."/>
            <person name="Young N.D."/>
            <person name="Ang C.-S.A."/>
            <person name="Fernando D.W.F."/>
            <person name="Lu H.L."/>
            <person name="Taylor S.T."/>
            <person name="Ehtesham M.E.M."/>
            <person name="Najaraj S.H.N."/>
            <person name="Harsha G.H.G."/>
            <person name="Madugundu A.M."/>
            <person name="Renuse S.R."/>
            <person name="Holt D.H."/>
            <person name="Pandey A.P."/>
            <person name="Papenfuss A.P."/>
            <person name="Gasser R.B.G."/>
            <person name="Fischer K.F."/>
        </authorList>
    </citation>
    <scope>NUCLEOTIDE SEQUENCE</scope>
    <source>
        <strain evidence="2">SSS_KF_BRIS2020</strain>
    </source>
</reference>
<dbReference type="EnsemblMetazoa" id="SSS_7821s_mrna">
    <property type="protein sequence ID" value="KAF7495644.1"/>
    <property type="gene ID" value="SSS_7821"/>
</dbReference>
<dbReference type="AlphaFoldDB" id="A0A834VHJ8"/>
<dbReference type="Proteomes" id="UP000070412">
    <property type="component" value="Unassembled WGS sequence"/>
</dbReference>
<feature type="non-terminal residue" evidence="2">
    <location>
        <position position="1"/>
    </location>
</feature>
<keyword evidence="4" id="KW-1185">Reference proteome</keyword>
<evidence type="ECO:0000313" key="4">
    <source>
        <dbReference type="Proteomes" id="UP000070412"/>
    </source>
</evidence>
<evidence type="ECO:0000259" key="1">
    <source>
        <dbReference type="Pfam" id="PF14656"/>
    </source>
</evidence>
<accession>A0A834VHJ8</accession>
<reference evidence="4" key="1">
    <citation type="journal article" date="2020" name="PLoS Negl. Trop. Dis.">
        <title>High-quality nuclear genome for Sarcoptes scabiei-A critical resource for a neglected parasite.</title>
        <authorList>
            <person name="Korhonen P.K."/>
            <person name="Gasser R.B."/>
            <person name="Ma G."/>
            <person name="Wang T."/>
            <person name="Stroehlein A.J."/>
            <person name="Young N.D."/>
            <person name="Ang C.S."/>
            <person name="Fernando D.D."/>
            <person name="Lu H.C."/>
            <person name="Taylor S."/>
            <person name="Reynolds S.L."/>
            <person name="Mofiz E."/>
            <person name="Najaraj S.H."/>
            <person name="Gowda H."/>
            <person name="Madugundu A."/>
            <person name="Renuse S."/>
            <person name="Holt D."/>
            <person name="Pandey A."/>
            <person name="Papenfuss A.T."/>
            <person name="Fischer K."/>
        </authorList>
    </citation>
    <scope>NUCLEOTIDE SEQUENCE [LARGE SCALE GENOMIC DNA]</scope>
</reference>
<dbReference type="InterPro" id="IPR029257">
    <property type="entry name" value="RAB3GAP2_C"/>
</dbReference>
<feature type="domain" description="Rab3GAP regulatory subunit C-terminal" evidence="1">
    <location>
        <begin position="53"/>
        <end position="668"/>
    </location>
</feature>
<protein>
    <submittedName>
        <fullName evidence="2">Rab3 GTPase-activating protein non-catalytic subunit</fullName>
    </submittedName>
</protein>
<gene>
    <name evidence="2" type="ORF">SSS_7821</name>
</gene>